<dbReference type="EMBL" id="JAVFWL010000004">
    <property type="protein sequence ID" value="KAK6747601.1"/>
    <property type="molecule type" value="Genomic_DNA"/>
</dbReference>
<protein>
    <submittedName>
        <fullName evidence="1">Uncharacterized protein</fullName>
    </submittedName>
</protein>
<keyword evidence="2" id="KW-1185">Reference proteome</keyword>
<comment type="caution">
    <text evidence="1">The sequence shown here is derived from an EMBL/GenBank/DDBJ whole genome shotgun (WGS) entry which is preliminary data.</text>
</comment>
<organism evidence="1 2">
    <name type="scientific">Necator americanus</name>
    <name type="common">Human hookworm</name>
    <dbReference type="NCBI Taxonomy" id="51031"/>
    <lineage>
        <taxon>Eukaryota</taxon>
        <taxon>Metazoa</taxon>
        <taxon>Ecdysozoa</taxon>
        <taxon>Nematoda</taxon>
        <taxon>Chromadorea</taxon>
        <taxon>Rhabditida</taxon>
        <taxon>Rhabditina</taxon>
        <taxon>Rhabditomorpha</taxon>
        <taxon>Strongyloidea</taxon>
        <taxon>Ancylostomatidae</taxon>
        <taxon>Bunostominae</taxon>
        <taxon>Necator</taxon>
    </lineage>
</organism>
<proteinExistence type="predicted"/>
<evidence type="ECO:0000313" key="1">
    <source>
        <dbReference type="EMBL" id="KAK6747601.1"/>
    </source>
</evidence>
<dbReference type="Proteomes" id="UP001303046">
    <property type="component" value="Unassembled WGS sequence"/>
</dbReference>
<accession>A0ABR1DC42</accession>
<name>A0ABR1DC42_NECAM</name>
<sequence>MRRIDDIWTKRTLDWITREATCPRGRPTTRQGDVFAAPMDQQRGQLDTAEGPRQCRSRNLRTSWMTMTRKRNEWKRRCDRHVQ</sequence>
<gene>
    <name evidence="1" type="primary">Necator_chrIV.g13953</name>
    <name evidence="1" type="ORF">RB195_000661</name>
</gene>
<evidence type="ECO:0000313" key="2">
    <source>
        <dbReference type="Proteomes" id="UP001303046"/>
    </source>
</evidence>
<reference evidence="1 2" key="1">
    <citation type="submission" date="2023-08" db="EMBL/GenBank/DDBJ databases">
        <title>A Necator americanus chromosomal reference genome.</title>
        <authorList>
            <person name="Ilik V."/>
            <person name="Petrzelkova K.J."/>
            <person name="Pardy F."/>
            <person name="Fuh T."/>
            <person name="Niatou-Singa F.S."/>
            <person name="Gouil Q."/>
            <person name="Baker L."/>
            <person name="Ritchie M.E."/>
            <person name="Jex A.R."/>
            <person name="Gazzola D."/>
            <person name="Li H."/>
            <person name="Toshio Fujiwara R."/>
            <person name="Zhan B."/>
            <person name="Aroian R.V."/>
            <person name="Pafco B."/>
            <person name="Schwarz E.M."/>
        </authorList>
    </citation>
    <scope>NUCLEOTIDE SEQUENCE [LARGE SCALE GENOMIC DNA]</scope>
    <source>
        <strain evidence="1 2">Aroian</strain>
        <tissue evidence="1">Whole animal</tissue>
    </source>
</reference>